<feature type="region of interest" description="Disordered" evidence="1">
    <location>
        <begin position="208"/>
        <end position="334"/>
    </location>
</feature>
<feature type="compositionally biased region" description="Low complexity" evidence="1">
    <location>
        <begin position="289"/>
        <end position="302"/>
    </location>
</feature>
<evidence type="ECO:0000256" key="1">
    <source>
        <dbReference type="SAM" id="MobiDB-lite"/>
    </source>
</evidence>
<sequence length="426" mass="46619">MLRFLSNYLFQNENAEPNEDPTATINQNPLNDKDKANTSSQSQNHEEPDDLQGPTPKAMEEGDDDDNDEDQDEVDDWVLIGDGDKKNEERVANGHASKLTVGEVELVAPNDEEENTEGCEEEEEGAKEEGEGGLLWENKLIEHPSMSVYIDLATSLTNGATSCMSLSSIAPATSPGESVIVLEHDDGDDDDDDDDDMDILETIEMIQLPQLASVPKKSQAAPIPPPQPMIQNGRRKKGHYPCSSSNSGNMPRRHGIRNSGPRQAFQMISSSSTTTGDLNEEERNRPIINNNNSSNNSTQNQSNKKKRANNAANSSSSSATDTPITTPCGIAIVGTPPGGPTSALGHHSSNMLNKNLKLLDLFPARGSYSRKAEAQKMFSTPRGHHLQEGRRRSDLQNYMRHSHANNDRRSAQQRRVQKVGGGEGRK</sequence>
<organism evidence="2 3">
    <name type="scientific">Orchesella dallaii</name>
    <dbReference type="NCBI Taxonomy" id="48710"/>
    <lineage>
        <taxon>Eukaryota</taxon>
        <taxon>Metazoa</taxon>
        <taxon>Ecdysozoa</taxon>
        <taxon>Arthropoda</taxon>
        <taxon>Hexapoda</taxon>
        <taxon>Collembola</taxon>
        <taxon>Entomobryomorpha</taxon>
        <taxon>Entomobryoidea</taxon>
        <taxon>Orchesellidae</taxon>
        <taxon>Orchesellinae</taxon>
        <taxon>Orchesella</taxon>
    </lineage>
</organism>
<feature type="region of interest" description="Disordered" evidence="1">
    <location>
        <begin position="372"/>
        <end position="426"/>
    </location>
</feature>
<comment type="caution">
    <text evidence="2">The sequence shown here is derived from an EMBL/GenBank/DDBJ whole genome shotgun (WGS) entry which is preliminary data.</text>
</comment>
<feature type="compositionally biased region" description="Basic and acidic residues" evidence="1">
    <location>
        <begin position="82"/>
        <end position="92"/>
    </location>
</feature>
<accession>A0ABP1R652</accession>
<reference evidence="2 3" key="1">
    <citation type="submission" date="2024-08" db="EMBL/GenBank/DDBJ databases">
        <authorList>
            <person name="Cucini C."/>
            <person name="Frati F."/>
        </authorList>
    </citation>
    <scope>NUCLEOTIDE SEQUENCE [LARGE SCALE GENOMIC DNA]</scope>
</reference>
<feature type="compositionally biased region" description="Acidic residues" evidence="1">
    <location>
        <begin position="110"/>
        <end position="126"/>
    </location>
</feature>
<name>A0ABP1R652_9HEXA</name>
<evidence type="ECO:0000313" key="2">
    <source>
        <dbReference type="EMBL" id="CAL8121218.1"/>
    </source>
</evidence>
<feature type="compositionally biased region" description="Basic and acidic residues" evidence="1">
    <location>
        <begin position="385"/>
        <end position="394"/>
    </location>
</feature>
<feature type="compositionally biased region" description="Acidic residues" evidence="1">
    <location>
        <begin position="61"/>
        <end position="76"/>
    </location>
</feature>
<proteinExistence type="predicted"/>
<evidence type="ECO:0000313" key="3">
    <source>
        <dbReference type="Proteomes" id="UP001642540"/>
    </source>
</evidence>
<keyword evidence="3" id="KW-1185">Reference proteome</keyword>
<feature type="region of interest" description="Disordered" evidence="1">
    <location>
        <begin position="1"/>
        <end position="131"/>
    </location>
</feature>
<feature type="compositionally biased region" description="Polar residues" evidence="1">
    <location>
        <begin position="8"/>
        <end position="30"/>
    </location>
</feature>
<protein>
    <submittedName>
        <fullName evidence="2">Uncharacterized protein</fullName>
    </submittedName>
</protein>
<gene>
    <name evidence="2" type="ORF">ODALV1_LOCUS19276</name>
</gene>
<feature type="compositionally biased region" description="Polar residues" evidence="1">
    <location>
        <begin position="266"/>
        <end position="277"/>
    </location>
</feature>
<feature type="compositionally biased region" description="Low complexity" evidence="1">
    <location>
        <begin position="309"/>
        <end position="319"/>
    </location>
</feature>
<dbReference type="Proteomes" id="UP001642540">
    <property type="component" value="Unassembled WGS sequence"/>
</dbReference>
<dbReference type="EMBL" id="CAXLJM020000065">
    <property type="protein sequence ID" value="CAL8121218.1"/>
    <property type="molecule type" value="Genomic_DNA"/>
</dbReference>